<dbReference type="EMBL" id="JAHQIW010004999">
    <property type="protein sequence ID" value="KAJ1364505.1"/>
    <property type="molecule type" value="Genomic_DNA"/>
</dbReference>
<dbReference type="AlphaFoldDB" id="A0AAD5MTR7"/>
<name>A0AAD5MTR7_PARTN</name>
<reference evidence="1" key="1">
    <citation type="submission" date="2021-06" db="EMBL/GenBank/DDBJ databases">
        <title>Parelaphostrongylus tenuis whole genome reference sequence.</title>
        <authorList>
            <person name="Garwood T.J."/>
            <person name="Larsen P.A."/>
            <person name="Fountain-Jones N.M."/>
            <person name="Garbe J.R."/>
            <person name="Macchietto M.G."/>
            <person name="Kania S.A."/>
            <person name="Gerhold R.W."/>
            <person name="Richards J.E."/>
            <person name="Wolf T.M."/>
        </authorList>
    </citation>
    <scope>NUCLEOTIDE SEQUENCE</scope>
    <source>
        <strain evidence="1">MNPRO001-30</strain>
        <tissue evidence="1">Meninges</tissue>
    </source>
</reference>
<gene>
    <name evidence="1" type="ORF">KIN20_024626</name>
</gene>
<evidence type="ECO:0000313" key="1">
    <source>
        <dbReference type="EMBL" id="KAJ1364505.1"/>
    </source>
</evidence>
<evidence type="ECO:0000313" key="2">
    <source>
        <dbReference type="Proteomes" id="UP001196413"/>
    </source>
</evidence>
<proteinExistence type="predicted"/>
<keyword evidence="2" id="KW-1185">Reference proteome</keyword>
<comment type="caution">
    <text evidence="1">The sequence shown here is derived from an EMBL/GenBank/DDBJ whole genome shotgun (WGS) entry which is preliminary data.</text>
</comment>
<sequence>MRVYYSTTTRTCYVVCEVRKPASKHRHVKRKDGKALGEGDWEAFEDVELETMLQGLALSADEDTGNESEASMDINVHSYTKHRLLVGFTVYMAADCTYIRKTCKW</sequence>
<accession>A0AAD5MTR7</accession>
<protein>
    <submittedName>
        <fullName evidence="1">Uncharacterized protein</fullName>
    </submittedName>
</protein>
<organism evidence="1 2">
    <name type="scientific">Parelaphostrongylus tenuis</name>
    <name type="common">Meningeal worm</name>
    <dbReference type="NCBI Taxonomy" id="148309"/>
    <lineage>
        <taxon>Eukaryota</taxon>
        <taxon>Metazoa</taxon>
        <taxon>Ecdysozoa</taxon>
        <taxon>Nematoda</taxon>
        <taxon>Chromadorea</taxon>
        <taxon>Rhabditida</taxon>
        <taxon>Rhabditina</taxon>
        <taxon>Rhabditomorpha</taxon>
        <taxon>Strongyloidea</taxon>
        <taxon>Metastrongylidae</taxon>
        <taxon>Parelaphostrongylus</taxon>
    </lineage>
</organism>
<dbReference type="Proteomes" id="UP001196413">
    <property type="component" value="Unassembled WGS sequence"/>
</dbReference>